<dbReference type="CDD" id="cd01560">
    <property type="entry name" value="Thr-synth_2"/>
    <property type="match status" value="1"/>
</dbReference>
<sequence length="608" mass="67531">MEYVSTRGGTGAVDFEGALFSGYAPDGGLFMPQHIPSLDRDTLRRWSSLSYPELVKELCSLFIPAKLVPRNVLSELINRAFNRFRHKNVVHLSKLKDGLNILELWHGVTYAFKDLSLSCTGQFLQYFLEKKQKHVNILVGTSGDTGSSAIESVRGQKNVDIFVLLPKGLCTQIQELQMTTVIEDNVHVFAAHGNSDEIDEPIKELFADVNFAGKYNLMSLNSVNWSRIMVQIAHYFYAYFQCTPSLDTTQLPMVEIVVPTGGGGNITAGCIAQKMGLPIRLVTVVNSNDIIHRTVQHGDFSLAESVKATLASAMDIQEPYNVERILWLLSGSDSRLIKTLMEQFNISKRLKLPEDLHRKLSKTLGSCSASDQDIVGAMQRCWEENQYLLCPHSAVAAHYHYSQPHSIPRCCLAPASAAKFQDALLRAGLAPQIPPEISALTAMETRSTPLERGQDWTQVLRGRIEAVAQQWEAQAGKATSLGKLKECDFQDLSPAIKIITGWRARTGRALWICTGAREHRCVWNGISATWKCFSCLGEWFACQKQGMPQIPTSHGWNNWNKVSPCPPLHLPWGKNPPAPGSAVADPCSFKLQLFPPSHICSEGNENLK</sequence>
<dbReference type="Ensembl" id="ENSSCAT00000022830.1">
    <property type="protein sequence ID" value="ENSSCAP00000020453.1"/>
    <property type="gene ID" value="ENSSCAG00000014734.1"/>
</dbReference>
<dbReference type="InterPro" id="IPR036052">
    <property type="entry name" value="TrpB-like_PALP_sf"/>
</dbReference>
<reference evidence="9" key="2">
    <citation type="submission" date="2025-09" db="UniProtKB">
        <authorList>
            <consortium name="Ensembl"/>
        </authorList>
    </citation>
    <scope>IDENTIFICATION</scope>
</reference>
<dbReference type="SUPFAM" id="SSF53686">
    <property type="entry name" value="Tryptophan synthase beta subunit-like PLP-dependent enzymes"/>
    <property type="match status" value="1"/>
</dbReference>
<gene>
    <name evidence="9" type="primary">THNSL2</name>
</gene>
<name>A0A8C9UGP1_SERCA</name>
<evidence type="ECO:0000256" key="6">
    <source>
        <dbReference type="PIRSR" id="PIRSR604450-51"/>
    </source>
</evidence>
<dbReference type="NCBIfam" id="TIGR00260">
    <property type="entry name" value="thrC"/>
    <property type="match status" value="1"/>
</dbReference>
<comment type="cofactor">
    <cofactor evidence="1 6">
        <name>pyridoxal 5'-phosphate</name>
        <dbReference type="ChEBI" id="CHEBI:597326"/>
    </cofactor>
</comment>
<evidence type="ECO:0000256" key="1">
    <source>
        <dbReference type="ARBA" id="ARBA00001933"/>
    </source>
</evidence>
<evidence type="ECO:0000259" key="8">
    <source>
        <dbReference type="Pfam" id="PF14821"/>
    </source>
</evidence>
<dbReference type="Gene3D" id="3.40.50.1100">
    <property type="match status" value="2"/>
</dbReference>
<evidence type="ECO:0000259" key="7">
    <source>
        <dbReference type="Pfam" id="PF00291"/>
    </source>
</evidence>
<dbReference type="Proteomes" id="UP000694409">
    <property type="component" value="Unassembled WGS sequence"/>
</dbReference>
<keyword evidence="4 6" id="KW-0663">Pyridoxal phosphate</keyword>
<evidence type="ECO:0000256" key="4">
    <source>
        <dbReference type="ARBA" id="ARBA00022898"/>
    </source>
</evidence>
<evidence type="ECO:0000256" key="3">
    <source>
        <dbReference type="ARBA" id="ARBA00021942"/>
    </source>
</evidence>
<dbReference type="InterPro" id="IPR037158">
    <property type="entry name" value="Thr_synth_N_sf"/>
</dbReference>
<evidence type="ECO:0000256" key="2">
    <source>
        <dbReference type="ARBA" id="ARBA00005517"/>
    </source>
</evidence>
<dbReference type="GeneTree" id="ENSGT00940000158503"/>
<keyword evidence="5" id="KW-0456">Lyase</keyword>
<dbReference type="InterPro" id="IPR001926">
    <property type="entry name" value="TrpB-like_PALP"/>
</dbReference>
<proteinExistence type="inferred from homology"/>
<feature type="modified residue" description="N6-(pyridoxal phosphate)lysine" evidence="6">
    <location>
        <position position="113"/>
    </location>
</feature>
<comment type="similarity">
    <text evidence="2">Belongs to the threonine synthase family.</text>
</comment>
<keyword evidence="10" id="KW-1185">Reference proteome</keyword>
<dbReference type="GO" id="GO:0030170">
    <property type="term" value="F:pyridoxal phosphate binding"/>
    <property type="evidence" value="ECO:0007669"/>
    <property type="project" value="Ensembl"/>
</dbReference>
<feature type="domain" description="Tryptophan synthase beta chain-like PALP" evidence="7">
    <location>
        <begin position="106"/>
        <end position="398"/>
    </location>
</feature>
<protein>
    <recommendedName>
        <fullName evidence="3">Threonine synthase-like 2</fullName>
    </recommendedName>
</protein>
<dbReference type="GO" id="GO:0070905">
    <property type="term" value="F:serine binding"/>
    <property type="evidence" value="ECO:0007669"/>
    <property type="project" value="Ensembl"/>
</dbReference>
<dbReference type="InterPro" id="IPR029144">
    <property type="entry name" value="Thr_synth_N"/>
</dbReference>
<dbReference type="Pfam" id="PF00291">
    <property type="entry name" value="PALP"/>
    <property type="match status" value="1"/>
</dbReference>
<evidence type="ECO:0000313" key="10">
    <source>
        <dbReference type="Proteomes" id="UP000694409"/>
    </source>
</evidence>
<dbReference type="FunFam" id="3.40.50.1100:FF:000047">
    <property type="entry name" value="Threonine synthase like 2"/>
    <property type="match status" value="1"/>
</dbReference>
<organism evidence="9 10">
    <name type="scientific">Serinus canaria</name>
    <name type="common">Island canary</name>
    <name type="synonym">Fringilla canaria</name>
    <dbReference type="NCBI Taxonomy" id="9135"/>
    <lineage>
        <taxon>Eukaryota</taxon>
        <taxon>Metazoa</taxon>
        <taxon>Chordata</taxon>
        <taxon>Craniata</taxon>
        <taxon>Vertebrata</taxon>
        <taxon>Euteleostomi</taxon>
        <taxon>Archelosauria</taxon>
        <taxon>Archosauria</taxon>
        <taxon>Dinosauria</taxon>
        <taxon>Saurischia</taxon>
        <taxon>Theropoda</taxon>
        <taxon>Coelurosauria</taxon>
        <taxon>Aves</taxon>
        <taxon>Neognathae</taxon>
        <taxon>Neoaves</taxon>
        <taxon>Telluraves</taxon>
        <taxon>Australaves</taxon>
        <taxon>Passeriformes</taxon>
        <taxon>Passeroidea</taxon>
        <taxon>Fringillidae</taxon>
        <taxon>Carduelinae</taxon>
        <taxon>Serinus</taxon>
    </lineage>
</organism>
<reference evidence="9" key="1">
    <citation type="submission" date="2025-08" db="UniProtKB">
        <authorList>
            <consortium name="Ensembl"/>
        </authorList>
    </citation>
    <scope>IDENTIFICATION</scope>
</reference>
<accession>A0A8C9UGP1</accession>
<evidence type="ECO:0000256" key="5">
    <source>
        <dbReference type="ARBA" id="ARBA00023239"/>
    </source>
</evidence>
<dbReference type="GO" id="GO:0016829">
    <property type="term" value="F:lyase activity"/>
    <property type="evidence" value="ECO:0007669"/>
    <property type="project" value="UniProtKB-KW"/>
</dbReference>
<dbReference type="InterPro" id="IPR004450">
    <property type="entry name" value="Thr_synthase-like"/>
</dbReference>
<dbReference type="GO" id="GO:0009071">
    <property type="term" value="P:serine family amino acid catabolic process"/>
    <property type="evidence" value="ECO:0007669"/>
    <property type="project" value="TreeGrafter"/>
</dbReference>
<dbReference type="PANTHER" id="PTHR42690:SF1">
    <property type="entry name" value="THREONINE SYNTHASE-LIKE 2"/>
    <property type="match status" value="1"/>
</dbReference>
<dbReference type="PANTHER" id="PTHR42690">
    <property type="entry name" value="THREONINE SYNTHASE FAMILY MEMBER"/>
    <property type="match status" value="1"/>
</dbReference>
<dbReference type="FunFam" id="3.90.1380.10:FF:000003">
    <property type="entry name" value="THR4p Threonine synthase"/>
    <property type="match status" value="1"/>
</dbReference>
<dbReference type="Gene3D" id="3.90.1380.10">
    <property type="entry name" value="Threonine synthase, N-terminal domain"/>
    <property type="match status" value="1"/>
</dbReference>
<dbReference type="AlphaFoldDB" id="A0A8C9UGP1"/>
<evidence type="ECO:0000313" key="9">
    <source>
        <dbReference type="Ensembl" id="ENSSCAP00000020453.1"/>
    </source>
</evidence>
<dbReference type="InterPro" id="IPR051166">
    <property type="entry name" value="Threonine_Synthase"/>
</dbReference>
<dbReference type="GO" id="GO:0046360">
    <property type="term" value="P:2-oxobutyrate biosynthetic process"/>
    <property type="evidence" value="ECO:0007669"/>
    <property type="project" value="TreeGrafter"/>
</dbReference>
<dbReference type="Pfam" id="PF14821">
    <property type="entry name" value="Thr_synth_N"/>
    <property type="match status" value="1"/>
</dbReference>
<feature type="domain" description="Threonine synthase N-terminal" evidence="8">
    <location>
        <begin position="2"/>
        <end position="81"/>
    </location>
</feature>
<dbReference type="GO" id="GO:0016791">
    <property type="term" value="F:phosphatase activity"/>
    <property type="evidence" value="ECO:0007669"/>
    <property type="project" value="Ensembl"/>
</dbReference>